<reference evidence="2 3" key="1">
    <citation type="journal article" date="2019" name="Mol. Ecol. Resour.">
        <title>Improving Illumina assemblies with Hi-C and long reads: an example with the North African dromedary.</title>
        <authorList>
            <person name="Elbers J.P."/>
            <person name="Rogers M.F."/>
            <person name="Perelman P.L."/>
            <person name="Proskuryakova A.A."/>
            <person name="Serdyukova N.A."/>
            <person name="Johnson W.E."/>
            <person name="Horin P."/>
            <person name="Corander J."/>
            <person name="Murphy D."/>
            <person name="Burger P.A."/>
        </authorList>
    </citation>
    <scope>NUCLEOTIDE SEQUENCE [LARGE SCALE GENOMIC DNA]</scope>
    <source>
        <strain evidence="2">Drom800</strain>
        <tissue evidence="2">Blood</tissue>
    </source>
</reference>
<dbReference type="AlphaFoldDB" id="A0A5N4DLF0"/>
<accession>A0A5N4DLF0</accession>
<organism evidence="2 3">
    <name type="scientific">Camelus dromedarius</name>
    <name type="common">Dromedary</name>
    <name type="synonym">Arabian camel</name>
    <dbReference type="NCBI Taxonomy" id="9838"/>
    <lineage>
        <taxon>Eukaryota</taxon>
        <taxon>Metazoa</taxon>
        <taxon>Chordata</taxon>
        <taxon>Craniata</taxon>
        <taxon>Vertebrata</taxon>
        <taxon>Euteleostomi</taxon>
        <taxon>Mammalia</taxon>
        <taxon>Eutheria</taxon>
        <taxon>Laurasiatheria</taxon>
        <taxon>Artiodactyla</taxon>
        <taxon>Tylopoda</taxon>
        <taxon>Camelidae</taxon>
        <taxon>Camelus</taxon>
    </lineage>
</organism>
<feature type="region of interest" description="Disordered" evidence="1">
    <location>
        <begin position="1"/>
        <end position="26"/>
    </location>
</feature>
<protein>
    <submittedName>
        <fullName evidence="2">Vacuolar protein sorting-associated protein 8-like protein</fullName>
    </submittedName>
</protein>
<comment type="caution">
    <text evidence="2">The sequence shown here is derived from an EMBL/GenBank/DDBJ whole genome shotgun (WGS) entry which is preliminary data.</text>
</comment>
<dbReference type="Proteomes" id="UP000299084">
    <property type="component" value="Unassembled WGS sequence"/>
</dbReference>
<feature type="compositionally biased region" description="Low complexity" evidence="1">
    <location>
        <begin position="1"/>
        <end position="13"/>
    </location>
</feature>
<gene>
    <name evidence="2" type="ORF">Cadr_000015517</name>
</gene>
<dbReference type="EMBL" id="JWIN03000010">
    <property type="protein sequence ID" value="KAB1271972.1"/>
    <property type="molecule type" value="Genomic_DNA"/>
</dbReference>
<keyword evidence="3" id="KW-1185">Reference proteome</keyword>
<sequence length="142" mass="15195">MEAGREPGAPGPALEEEDGLGTGPSLAIASPAAAGAGKELVSLRPGKAAELVATHFSKQIETVLKKLQVNFAEYIGKKYVVERQLLKIEDVLVSQELLQTSPCVAEQFTELLCPLGPSRVTEMLPGLECCHLEESIQVRPMV</sequence>
<evidence type="ECO:0000256" key="1">
    <source>
        <dbReference type="SAM" id="MobiDB-lite"/>
    </source>
</evidence>
<name>A0A5N4DLF0_CAMDR</name>
<proteinExistence type="predicted"/>
<evidence type="ECO:0000313" key="3">
    <source>
        <dbReference type="Proteomes" id="UP000299084"/>
    </source>
</evidence>
<evidence type="ECO:0000313" key="2">
    <source>
        <dbReference type="EMBL" id="KAB1271972.1"/>
    </source>
</evidence>